<dbReference type="CDD" id="cd03801">
    <property type="entry name" value="GT4_PimA-like"/>
    <property type="match status" value="1"/>
</dbReference>
<dbReference type="Proteomes" id="UP001589867">
    <property type="component" value="Unassembled WGS sequence"/>
</dbReference>
<sequence>MRDLHVVLPGGVDNPVSPSGGNLYDRRACQHLAGLGWRVVEHAVDGAWPRPGATATARLAKLLSALPDGALTLLDGLVACAAPEVVVPAAARLRVAVLVHLPLVDEGGDTDLDACERATLRSAAAVIATSGGAARRLAALHDLDGVRVAAPGVDGAPLSAGTADGGRLLCVAAVTPRKAQDVLVAALATVGDLPWSCTFAGSLDRDPAYASRVMAAAAELDGRVTFAGPLAGAALDAAYSEADLLVLPSHAETYGMVVTEALARGVPVVATAVGGVPEALGAVPAPEMAGRAPTTDRSKRPPAAGPAIGLAADLVRPGILVPPGDPEALGDALRRWLESGELRDRLRTAARARRSTLDGWDTTARALSGILAAL</sequence>
<dbReference type="PANTHER" id="PTHR45947:SF3">
    <property type="entry name" value="SULFOQUINOVOSYL TRANSFERASE SQD2"/>
    <property type="match status" value="1"/>
</dbReference>
<keyword evidence="1" id="KW-0328">Glycosyltransferase</keyword>
<keyword evidence="1" id="KW-0808">Transferase</keyword>
<dbReference type="InterPro" id="IPR050194">
    <property type="entry name" value="Glycosyltransferase_grp1"/>
</dbReference>
<organism evidence="1 2">
    <name type="scientific">Phytohabitans kaempferiae</name>
    <dbReference type="NCBI Taxonomy" id="1620943"/>
    <lineage>
        <taxon>Bacteria</taxon>
        <taxon>Bacillati</taxon>
        <taxon>Actinomycetota</taxon>
        <taxon>Actinomycetes</taxon>
        <taxon>Micromonosporales</taxon>
        <taxon>Micromonosporaceae</taxon>
    </lineage>
</organism>
<evidence type="ECO:0000313" key="1">
    <source>
        <dbReference type="EMBL" id="MFC0533782.1"/>
    </source>
</evidence>
<dbReference type="PANTHER" id="PTHR45947">
    <property type="entry name" value="SULFOQUINOVOSYL TRANSFERASE SQD2"/>
    <property type="match status" value="1"/>
</dbReference>
<name>A0ABV6MGC4_9ACTN</name>
<gene>
    <name evidence="1" type="ORF">ACFFIA_39890</name>
</gene>
<evidence type="ECO:0000313" key="2">
    <source>
        <dbReference type="Proteomes" id="UP001589867"/>
    </source>
</evidence>
<keyword evidence="2" id="KW-1185">Reference proteome</keyword>
<dbReference type="EMBL" id="JBHLUH010000089">
    <property type="protein sequence ID" value="MFC0533782.1"/>
    <property type="molecule type" value="Genomic_DNA"/>
</dbReference>
<dbReference type="Gene3D" id="3.40.50.2000">
    <property type="entry name" value="Glycogen Phosphorylase B"/>
    <property type="match status" value="3"/>
</dbReference>
<comment type="caution">
    <text evidence="1">The sequence shown here is derived from an EMBL/GenBank/DDBJ whole genome shotgun (WGS) entry which is preliminary data.</text>
</comment>
<dbReference type="Pfam" id="PF13692">
    <property type="entry name" value="Glyco_trans_1_4"/>
    <property type="match status" value="1"/>
</dbReference>
<reference evidence="1 2" key="1">
    <citation type="submission" date="2024-09" db="EMBL/GenBank/DDBJ databases">
        <authorList>
            <person name="Sun Q."/>
            <person name="Mori K."/>
        </authorList>
    </citation>
    <scope>NUCLEOTIDE SEQUENCE [LARGE SCALE GENOMIC DNA]</scope>
    <source>
        <strain evidence="1 2">TBRC 3947</strain>
    </source>
</reference>
<dbReference type="EC" id="2.4.-.-" evidence="1"/>
<proteinExistence type="predicted"/>
<dbReference type="GO" id="GO:0016757">
    <property type="term" value="F:glycosyltransferase activity"/>
    <property type="evidence" value="ECO:0007669"/>
    <property type="project" value="UniProtKB-KW"/>
</dbReference>
<protein>
    <submittedName>
        <fullName evidence="1">Glycosyltransferase family 4 protein</fullName>
        <ecNumber evidence="1">2.4.-.-</ecNumber>
    </submittedName>
</protein>
<accession>A0ABV6MGC4</accession>
<dbReference type="SUPFAM" id="SSF53756">
    <property type="entry name" value="UDP-Glycosyltransferase/glycogen phosphorylase"/>
    <property type="match status" value="1"/>
</dbReference>
<dbReference type="RefSeq" id="WP_377261820.1">
    <property type="nucleotide sequence ID" value="NZ_JBHLUH010000089.1"/>
</dbReference>